<keyword evidence="1" id="KW-0472">Membrane</keyword>
<evidence type="ECO:0000313" key="2">
    <source>
        <dbReference type="EMBL" id="KAG7765495.1"/>
    </source>
</evidence>
<keyword evidence="3" id="KW-1185">Reference proteome</keyword>
<keyword evidence="1" id="KW-1133">Transmembrane helix</keyword>
<feature type="transmembrane region" description="Helical" evidence="1">
    <location>
        <begin position="64"/>
        <end position="87"/>
    </location>
</feature>
<dbReference type="Proteomes" id="UP000697297">
    <property type="component" value="Unassembled WGS sequence"/>
</dbReference>
<protein>
    <submittedName>
        <fullName evidence="2">Uncharacterized protein</fullName>
    </submittedName>
</protein>
<evidence type="ECO:0000313" key="3">
    <source>
        <dbReference type="Proteomes" id="UP000697297"/>
    </source>
</evidence>
<reference evidence="2 3" key="1">
    <citation type="journal article" date="2021" name="G3 (Bethesda)">
        <title>Genomic diversity, chromosomal rearrangements, and interspecies hybridization in the ogataea polymorpha species complex.</title>
        <authorList>
            <person name="Hanson S.J."/>
            <person name="Cinneide E.O."/>
            <person name="Salzberg L.I."/>
            <person name="Wolfe K.H."/>
            <person name="McGowan J."/>
            <person name="Fitzpatrick D.A."/>
            <person name="Matlin K."/>
        </authorList>
    </citation>
    <scope>NUCLEOTIDE SEQUENCE [LARGE SCALE GENOMIC DNA]</scope>
    <source>
        <strain evidence="2">81-436-3</strain>
    </source>
</reference>
<dbReference type="EMBL" id="JAHLUN010000006">
    <property type="protein sequence ID" value="KAG7765495.1"/>
    <property type="molecule type" value="Genomic_DNA"/>
</dbReference>
<sequence>MSWLATSWPKFCCMYWWEALKADWLNWRPICAAGSLKKVLMFAVCVRGPWWLAFMYAWDWNCWAFVAVPNGSCLGNSWGLAYGLYMARENKFARISKLAVYQGGTKQAITRDPAGRDS</sequence>
<accession>A0ABQ7RH90</accession>
<gene>
    <name evidence="2" type="ORF">KL946_002552</name>
</gene>
<evidence type="ECO:0000256" key="1">
    <source>
        <dbReference type="SAM" id="Phobius"/>
    </source>
</evidence>
<organism evidence="2 3">
    <name type="scientific">Ogataea haglerorum</name>
    <dbReference type="NCBI Taxonomy" id="1937702"/>
    <lineage>
        <taxon>Eukaryota</taxon>
        <taxon>Fungi</taxon>
        <taxon>Dikarya</taxon>
        <taxon>Ascomycota</taxon>
        <taxon>Saccharomycotina</taxon>
        <taxon>Pichiomycetes</taxon>
        <taxon>Pichiales</taxon>
        <taxon>Pichiaceae</taxon>
        <taxon>Ogataea</taxon>
    </lineage>
</organism>
<proteinExistence type="predicted"/>
<keyword evidence="1" id="KW-0812">Transmembrane</keyword>
<name>A0ABQ7RH90_9ASCO</name>
<comment type="caution">
    <text evidence="2">The sequence shown here is derived from an EMBL/GenBank/DDBJ whole genome shotgun (WGS) entry which is preliminary data.</text>
</comment>